<dbReference type="Proteomes" id="UP000319731">
    <property type="component" value="Unassembled WGS sequence"/>
</dbReference>
<evidence type="ECO:0000256" key="1">
    <source>
        <dbReference type="ARBA" id="ARBA00004651"/>
    </source>
</evidence>
<comment type="subcellular location">
    <subcellularLocation>
        <location evidence="1">Cell membrane</location>
        <topology evidence="1">Multi-pass membrane protein</topology>
    </subcellularLocation>
</comment>
<keyword evidence="12" id="KW-0067">ATP-binding</keyword>
<dbReference type="STRING" id="1806994.A0A507C2K6"/>
<evidence type="ECO:0000256" key="6">
    <source>
        <dbReference type="ARBA" id="ARBA00022692"/>
    </source>
</evidence>
<reference evidence="17 18" key="1">
    <citation type="journal article" date="2019" name="Sci. Rep.">
        <title>Comparative genomics of chytrid fungi reveal insights into the obligate biotrophic and pathogenic lifestyle of Synchytrium endobioticum.</title>
        <authorList>
            <person name="van de Vossenberg B.T.L.H."/>
            <person name="Warris S."/>
            <person name="Nguyen H.D.T."/>
            <person name="van Gent-Pelzer M.P.E."/>
            <person name="Joly D.L."/>
            <person name="van de Geest H.C."/>
            <person name="Bonants P.J.M."/>
            <person name="Smith D.S."/>
            <person name="Levesque C.A."/>
            <person name="van der Lee T.A.J."/>
        </authorList>
    </citation>
    <scope>NUCLEOTIDE SEQUENCE [LARGE SCALE GENOMIC DNA]</scope>
    <source>
        <strain evidence="17 18">JEL517</strain>
    </source>
</reference>
<evidence type="ECO:0000313" key="17">
    <source>
        <dbReference type="EMBL" id="TPX33598.1"/>
    </source>
</evidence>
<dbReference type="GeneID" id="42004745"/>
<keyword evidence="12" id="KW-0009">Actin-binding</keyword>
<dbReference type="InterPro" id="IPR004835">
    <property type="entry name" value="Chitin_synth"/>
</dbReference>
<evidence type="ECO:0000256" key="3">
    <source>
        <dbReference type="ARBA" id="ARBA00022475"/>
    </source>
</evidence>
<keyword evidence="5" id="KW-0808">Transferase</keyword>
<feature type="transmembrane region" description="Helical" evidence="14">
    <location>
        <begin position="1486"/>
        <end position="1507"/>
    </location>
</feature>
<dbReference type="GO" id="GO:0005886">
    <property type="term" value="C:plasma membrane"/>
    <property type="evidence" value="ECO:0007669"/>
    <property type="project" value="UniProtKB-SubCell"/>
</dbReference>
<dbReference type="InterPro" id="IPR029044">
    <property type="entry name" value="Nucleotide-diphossugar_trans"/>
</dbReference>
<evidence type="ECO:0000256" key="4">
    <source>
        <dbReference type="ARBA" id="ARBA00022676"/>
    </source>
</evidence>
<dbReference type="Gene3D" id="1.10.10.820">
    <property type="match status" value="1"/>
</dbReference>
<feature type="domain" description="Myosin motor" evidence="15">
    <location>
        <begin position="20"/>
        <end position="415"/>
    </location>
</feature>
<evidence type="ECO:0000256" key="7">
    <source>
        <dbReference type="ARBA" id="ARBA00022989"/>
    </source>
</evidence>
<feature type="compositionally biased region" description="Polar residues" evidence="13">
    <location>
        <begin position="1"/>
        <end position="16"/>
    </location>
</feature>
<keyword evidence="3" id="KW-1003">Cell membrane</keyword>
<feature type="transmembrane region" description="Helical" evidence="14">
    <location>
        <begin position="1064"/>
        <end position="1083"/>
    </location>
</feature>
<evidence type="ECO:0000313" key="18">
    <source>
        <dbReference type="Proteomes" id="UP000319731"/>
    </source>
</evidence>
<dbReference type="Gene3D" id="1.10.10.60">
    <property type="entry name" value="Homeodomain-like"/>
    <property type="match status" value="1"/>
</dbReference>
<dbReference type="GO" id="GO:0016459">
    <property type="term" value="C:myosin complex"/>
    <property type="evidence" value="ECO:0007669"/>
    <property type="project" value="UniProtKB-KW"/>
</dbReference>
<dbReference type="EMBL" id="QEAO01000019">
    <property type="protein sequence ID" value="TPX33598.1"/>
    <property type="molecule type" value="Genomic_DNA"/>
</dbReference>
<dbReference type="OrthoDB" id="370884at2759"/>
<dbReference type="GO" id="GO:0031505">
    <property type="term" value="P:fungal-type cell wall organization"/>
    <property type="evidence" value="ECO:0007669"/>
    <property type="project" value="TreeGrafter"/>
</dbReference>
<evidence type="ECO:0000256" key="9">
    <source>
        <dbReference type="ARBA" id="ARBA00023136"/>
    </source>
</evidence>
<organism evidence="17 18">
    <name type="scientific">Synchytrium microbalum</name>
    <dbReference type="NCBI Taxonomy" id="1806994"/>
    <lineage>
        <taxon>Eukaryota</taxon>
        <taxon>Fungi</taxon>
        <taxon>Fungi incertae sedis</taxon>
        <taxon>Chytridiomycota</taxon>
        <taxon>Chytridiomycota incertae sedis</taxon>
        <taxon>Chytridiomycetes</taxon>
        <taxon>Synchytriales</taxon>
        <taxon>Synchytriaceae</taxon>
        <taxon>Synchytrium</taxon>
    </lineage>
</organism>
<keyword evidence="7 14" id="KW-1133">Transmembrane helix</keyword>
<feature type="transmembrane region" description="Helical" evidence="14">
    <location>
        <begin position="1514"/>
        <end position="1537"/>
    </location>
</feature>
<dbReference type="PROSITE" id="PS51998">
    <property type="entry name" value="DEK_C"/>
    <property type="match status" value="1"/>
</dbReference>
<dbReference type="Gene3D" id="3.10.120.10">
    <property type="entry name" value="Cytochrome b5-like heme/steroid binding domain"/>
    <property type="match status" value="2"/>
</dbReference>
<dbReference type="Gene3D" id="3.40.850.10">
    <property type="entry name" value="Kinesin motor domain"/>
    <property type="match status" value="1"/>
</dbReference>
<comment type="caution">
    <text evidence="17">The sequence shown here is derived from an EMBL/GenBank/DDBJ whole genome shotgun (WGS) entry which is preliminary data.</text>
</comment>
<evidence type="ECO:0000256" key="13">
    <source>
        <dbReference type="SAM" id="MobiDB-lite"/>
    </source>
</evidence>
<feature type="transmembrane region" description="Helical" evidence="14">
    <location>
        <begin position="820"/>
        <end position="842"/>
    </location>
</feature>
<dbReference type="GO" id="GO:0004100">
    <property type="term" value="F:chitin synthase activity"/>
    <property type="evidence" value="ECO:0007669"/>
    <property type="project" value="UniProtKB-EC"/>
</dbReference>
<evidence type="ECO:0000256" key="8">
    <source>
        <dbReference type="ARBA" id="ARBA00023123"/>
    </source>
</evidence>
<dbReference type="InterPro" id="IPR027417">
    <property type="entry name" value="P-loop_NTPase"/>
</dbReference>
<keyword evidence="12" id="KW-0547">Nucleotide-binding</keyword>
<dbReference type="SUPFAM" id="SSF53448">
    <property type="entry name" value="Nucleotide-diphospho-sugar transferases"/>
    <property type="match status" value="1"/>
</dbReference>
<feature type="region of interest" description="Disordered" evidence="13">
    <location>
        <begin position="1"/>
        <end position="20"/>
    </location>
</feature>
<dbReference type="SMART" id="SM00242">
    <property type="entry name" value="MYSc"/>
    <property type="match status" value="1"/>
</dbReference>
<dbReference type="PRINTS" id="PR00193">
    <property type="entry name" value="MYOSINHEAVY"/>
</dbReference>
<dbReference type="SUPFAM" id="SSF55856">
    <property type="entry name" value="Cytochrome b5-like heme/steroid binding domain"/>
    <property type="match status" value="1"/>
</dbReference>
<feature type="binding site" evidence="12">
    <location>
        <begin position="113"/>
        <end position="120"/>
    </location>
    <ligand>
        <name>ATP</name>
        <dbReference type="ChEBI" id="CHEBI:30616"/>
    </ligand>
</feature>
<evidence type="ECO:0000256" key="14">
    <source>
        <dbReference type="SAM" id="Phobius"/>
    </source>
</evidence>
<dbReference type="InterPro" id="IPR001199">
    <property type="entry name" value="Cyt_B5-like_heme/steroid-bd"/>
</dbReference>
<dbReference type="GO" id="GO:0030428">
    <property type="term" value="C:cell septum"/>
    <property type="evidence" value="ECO:0007669"/>
    <property type="project" value="TreeGrafter"/>
</dbReference>
<dbReference type="SMART" id="SM01117">
    <property type="entry name" value="Cyt-b5"/>
    <property type="match status" value="2"/>
</dbReference>
<dbReference type="InterPro" id="IPR014876">
    <property type="entry name" value="DEK_C"/>
</dbReference>
<evidence type="ECO:0000256" key="12">
    <source>
        <dbReference type="PROSITE-ProRule" id="PRU00782"/>
    </source>
</evidence>
<dbReference type="Gene3D" id="1.20.120.720">
    <property type="entry name" value="Myosin VI head, motor domain, U50 subdomain"/>
    <property type="match status" value="1"/>
</dbReference>
<comment type="caution">
    <text evidence="12">Lacks conserved residue(s) required for the propagation of feature annotation.</text>
</comment>
<sequence length="1760" mass="195466">MGRSPNKSAGATSSGPSVKLQHGELAGKGLQTEDDIASVLIDRKAHGESYTYLGCDTLIALQPSVEKDEQSNLYADETIESVSTLPPHVFQLAGRVHQHLHRDDEDQTVMLLGQSGSGKTETAKLVIQQLVKLTPEKRSRVTKLIGTVSAILDVFGQASGRSLFGCYQELQYKQKQLIGLKVLHYNLNTSHLTSSREANRNFDVFYNLVAGATSEERSGWHLDEAFVYLAPSTSNRTKTTLSPAYAARFTALREELKAVGISKSKQELVFRILAGILHLGNIAFADDDTGTQGEAATIRHVDELDIAADLLGVSSKDLEFTLTYKSTTINGALCTQFLNADGSRQQRDALARSMYKLVFEWIVEKMNARLCADDAEHYIGVVDMPGMVTPMVDTLDGLLTNYIQEKLVDLFRKHTAIEPAERLASQGLHQPNLTPIPEHVLETHVIPMLNTESKQSTPSDLSLMKNLSSKQGLMISGGANFMIQHSSGTTEYRLSDFTSRNVIAVSPDHISLFAGSGVNPPSSNALLKKLFSSHVAAQGAAKGEGFSSSTLRRQPSRRLRFNPIDSKTLADDLAKDLDELFGAIDETRPWYVACIGDVADTKKVKSQLLALSIPELANARAEGSFNTSLPFMDFLARYGQVGGLSVESQNKPVRIRCEEITAVFPDYSTLVGTTRVFISESVWQELEQRLETLQSAGSPKRSIKENILDYESQADLSDHDDLESVAPYTARSPVSPAATARSSHLSNELGTTPSRILPSIVNIVEDKRNFVVEDDEPARTSGARRLWVCMTWSLTCCIPSFILSCAGMKRADVRMAGREKIAICIIIFFCCCALLFFIIGFGRVICPRQPILTAQELASYKDPKDVWVSAYGRVYQINDLVKNHATSYNVQNYQFASYLGQDVSNLFYKVPLWNMYCPGIPQPQAGWDNVASRPSSGYAHNGLDSNNQTKLYMEYMNRYVKYRLGYDVEFIAEKASQSVRYIIIYDNVYDVSSYYNAANHPFGINGYAESIFNSKFGQDASSAWNDFRKSNATLAAQQMNCMNNMFYIGAVDHRNDFLCQFSNYILLASTVLLMSVIGFKFLAALQCGSTRDPEDLDKFVIIQVPCYTESNESLSRTFESVAATKYDDKRKLLFVICDGMIVGSGNNAPTPQIVLEILGVDQTIDPPALEFESIGEGNKQLNYAKVYSGLYENNGRSLPFLVVVKVGKPTERQKPGNRGKRDSQLILMRFLSRVHFGAPLNPMEIEIFHQIKNVIGINPSFYEFLLMVDADTEVFPDSINRLIAAMVHDSKIMGLCGETLLSNEKDSVITMIQVYEYFISHHLAKQFESLFGSVTCLPGCFCMYRIRTPTKNVPLLISPALIKDYSENRVDTLHMKNLLLLGEDRYLTTLAMKHFPRLKLSFTPDAICRTNGPDTWNVLKSQRRRWINSTVHNLVELVTLPQLCGFCCFSMRFVVFLDLFSTVLQPATIIYVGYLIYSIAFSGDQLPLISLVLIAAINGLQVVIFLLKQQWSQIIWMVIYILALPIFTFYLPVYAFLRQDDFNWGSTRIAVGESGKTKAYLADVEPFDRSSIPLKKWNEVEDEVSKKAVVAQKRNADAFSKAESVGEPVVYAASSYGGSQYVPPMFAMNNGAGAATSYAGSVYSQPKRLPQPSLMMANAPSVMMANSPRPVSQPIFRPRSEALSAIPSSPRLLDAPSSPSPIPSDEAIKHEVMEVLANSDLMTTTKKQVREDVSRILKVDLDAMGKKAFVNAIIDEYLTA</sequence>
<dbReference type="Pfam" id="PF08766">
    <property type="entry name" value="DEK_C"/>
    <property type="match status" value="1"/>
</dbReference>
<keyword evidence="6 14" id="KW-0812">Transmembrane</keyword>
<dbReference type="GO" id="GO:0006031">
    <property type="term" value="P:chitin biosynthetic process"/>
    <property type="evidence" value="ECO:0007669"/>
    <property type="project" value="TreeGrafter"/>
</dbReference>
<gene>
    <name evidence="17" type="ORF">SmJEL517_g03520</name>
</gene>
<dbReference type="InterPro" id="IPR036961">
    <property type="entry name" value="Kinesin_motor_dom_sf"/>
</dbReference>
<dbReference type="GO" id="GO:0003779">
    <property type="term" value="F:actin binding"/>
    <property type="evidence" value="ECO:0007669"/>
    <property type="project" value="UniProtKB-KW"/>
</dbReference>
<dbReference type="PANTHER" id="PTHR22914:SF13">
    <property type="entry name" value="CHITIN SYNTHASE"/>
    <property type="match status" value="1"/>
</dbReference>
<evidence type="ECO:0000259" key="16">
    <source>
        <dbReference type="PROSITE" id="PS51998"/>
    </source>
</evidence>
<comment type="similarity">
    <text evidence="12">Belongs to the TRAFAC class myosin-kinesin ATPase superfamily. Myosin family.</text>
</comment>
<protein>
    <recommendedName>
        <fullName evidence="2">chitin synthase</fullName>
        <ecNumber evidence="2">2.4.1.16</ecNumber>
    </recommendedName>
</protein>
<name>A0A507C2K6_9FUNG</name>
<dbReference type="EC" id="2.4.1.16" evidence="2"/>
<dbReference type="GO" id="GO:0005524">
    <property type="term" value="F:ATP binding"/>
    <property type="evidence" value="ECO:0007669"/>
    <property type="project" value="UniProtKB-UniRule"/>
</dbReference>
<keyword evidence="4" id="KW-0328">Glycosyltransferase</keyword>
<evidence type="ECO:0000256" key="10">
    <source>
        <dbReference type="ARBA" id="ARBA00023175"/>
    </source>
</evidence>
<dbReference type="SUPFAM" id="SSF109715">
    <property type="entry name" value="DEK C-terminal domain"/>
    <property type="match status" value="1"/>
</dbReference>
<accession>A0A507C2K6</accession>
<dbReference type="RefSeq" id="XP_031024540.1">
    <property type="nucleotide sequence ID" value="XM_031169448.1"/>
</dbReference>
<evidence type="ECO:0000256" key="5">
    <source>
        <dbReference type="ARBA" id="ARBA00022679"/>
    </source>
</evidence>
<dbReference type="InterPro" id="IPR001609">
    <property type="entry name" value="Myosin_head_motor_dom-like"/>
</dbReference>
<keyword evidence="9 14" id="KW-0472">Membrane</keyword>
<dbReference type="PROSITE" id="PS51456">
    <property type="entry name" value="MYOSIN_MOTOR"/>
    <property type="match status" value="1"/>
</dbReference>
<keyword evidence="18" id="KW-1185">Reference proteome</keyword>
<feature type="domain" description="DEK-C" evidence="16">
    <location>
        <begin position="1702"/>
        <end position="1759"/>
    </location>
</feature>
<feature type="transmembrane region" description="Helical" evidence="14">
    <location>
        <begin position="1459"/>
        <end position="1480"/>
    </location>
</feature>
<keyword evidence="11" id="KW-0325">Glycoprotein</keyword>
<dbReference type="InterPro" id="IPR036400">
    <property type="entry name" value="Cyt_B5-like_heme/steroid_sf"/>
</dbReference>
<dbReference type="Gene3D" id="1.20.58.530">
    <property type="match status" value="1"/>
</dbReference>
<dbReference type="GO" id="GO:0003774">
    <property type="term" value="F:cytoskeletal motor activity"/>
    <property type="evidence" value="ECO:0007669"/>
    <property type="project" value="UniProtKB-UniRule"/>
</dbReference>
<evidence type="ECO:0000256" key="2">
    <source>
        <dbReference type="ARBA" id="ARBA00012543"/>
    </source>
</evidence>
<feature type="transmembrane region" description="Helical" evidence="14">
    <location>
        <begin position="785"/>
        <end position="808"/>
    </location>
</feature>
<dbReference type="SUPFAM" id="SSF52540">
    <property type="entry name" value="P-loop containing nucleoside triphosphate hydrolases"/>
    <property type="match status" value="1"/>
</dbReference>
<dbReference type="CDD" id="cd04190">
    <property type="entry name" value="Chitin_synth_C"/>
    <property type="match status" value="1"/>
</dbReference>
<dbReference type="Pfam" id="PF00063">
    <property type="entry name" value="Myosin_head"/>
    <property type="match status" value="1"/>
</dbReference>
<evidence type="ECO:0000259" key="15">
    <source>
        <dbReference type="PROSITE" id="PS51456"/>
    </source>
</evidence>
<proteinExistence type="inferred from homology"/>
<dbReference type="Pfam" id="PF03142">
    <property type="entry name" value="Chitin_synth_2"/>
    <property type="match status" value="1"/>
</dbReference>
<evidence type="ECO:0000256" key="11">
    <source>
        <dbReference type="ARBA" id="ARBA00023180"/>
    </source>
</evidence>
<keyword evidence="10 12" id="KW-0505">Motor protein</keyword>
<keyword evidence="8 12" id="KW-0518">Myosin</keyword>
<dbReference type="PANTHER" id="PTHR22914">
    <property type="entry name" value="CHITIN SYNTHASE"/>
    <property type="match status" value="1"/>
</dbReference>